<keyword evidence="2" id="KW-0472">Membrane</keyword>
<evidence type="ECO:0000313" key="5">
    <source>
        <dbReference type="Proteomes" id="UP000008066"/>
    </source>
</evidence>
<organism evidence="5">
    <name type="scientific">Chaetomium thermophilum (strain DSM 1495 / CBS 144.50 / IMI 039719)</name>
    <name type="common">Thermochaetoides thermophila</name>
    <dbReference type="NCBI Taxonomy" id="759272"/>
    <lineage>
        <taxon>Eukaryota</taxon>
        <taxon>Fungi</taxon>
        <taxon>Dikarya</taxon>
        <taxon>Ascomycota</taxon>
        <taxon>Pezizomycotina</taxon>
        <taxon>Sordariomycetes</taxon>
        <taxon>Sordariomycetidae</taxon>
        <taxon>Sordariales</taxon>
        <taxon>Chaetomiaceae</taxon>
        <taxon>Thermochaetoides</taxon>
    </lineage>
</organism>
<dbReference type="HOGENOM" id="CLU_082457_0_0_1"/>
<reference evidence="4 5" key="1">
    <citation type="journal article" date="2011" name="Cell">
        <title>Insight into structure and assembly of the nuclear pore complex by utilizing the genome of a eukaryotic thermophile.</title>
        <authorList>
            <person name="Amlacher S."/>
            <person name="Sarges P."/>
            <person name="Flemming D."/>
            <person name="van Noort V."/>
            <person name="Kunze R."/>
            <person name="Devos D.P."/>
            <person name="Arumugam M."/>
            <person name="Bork P."/>
            <person name="Hurt E."/>
        </authorList>
    </citation>
    <scope>NUCLEOTIDE SEQUENCE [LARGE SCALE GENOMIC DNA]</scope>
    <source>
        <strain evidence="5">DSM 1495 / CBS 144.50 / IMI 039719</strain>
    </source>
</reference>
<evidence type="ECO:0000256" key="3">
    <source>
        <dbReference type="SAM" id="SignalP"/>
    </source>
</evidence>
<dbReference type="eggNOG" id="ENOG502R6EY">
    <property type="taxonomic scope" value="Eukaryota"/>
</dbReference>
<feature type="signal peptide" evidence="3">
    <location>
        <begin position="1"/>
        <end position="15"/>
    </location>
</feature>
<name>G0S193_CHATD</name>
<dbReference type="RefSeq" id="XP_006691795.1">
    <property type="nucleotide sequence ID" value="XM_006691732.1"/>
</dbReference>
<dbReference type="AlphaFoldDB" id="G0S193"/>
<feature type="transmembrane region" description="Helical" evidence="2">
    <location>
        <begin position="274"/>
        <end position="293"/>
    </location>
</feature>
<dbReference type="OrthoDB" id="5244855at2759"/>
<gene>
    <name evidence="4" type="ORF">CTHT_0012780</name>
</gene>
<dbReference type="OMA" id="GAPECAQ"/>
<dbReference type="KEGG" id="cthr:CTHT_0012780"/>
<sequence>MRTIAILATASIASAVQVWWGGAPECADDCFSSFWSSASTWPAPFEYCSATQGPDVLNCLKSKCSATPTAITSYSSLSSALCANWASCSAAGSTGVYTVSLPGFTGAWGPGHSGPYPGGRWGAWGYPHPMPTSAPDASNPAYDWADGRWHDWTRTWSGGVYTVTGCEWDGNPWAGGPGGWGPGGAGGSPWGPWGKGWKWTTTTEIITRVVTKTDDGTTSLVTSVGPATVALAVSGDITSTSVLNAQETDSSGSSGGSGSSSSDSGAAAGRGEPAAGVMLMGTLLAGVVVVAGFL</sequence>
<evidence type="ECO:0000256" key="2">
    <source>
        <dbReference type="SAM" id="Phobius"/>
    </source>
</evidence>
<keyword evidence="5" id="KW-1185">Reference proteome</keyword>
<accession>G0S193</accession>
<proteinExistence type="predicted"/>
<keyword evidence="2" id="KW-0812">Transmembrane</keyword>
<dbReference type="GeneID" id="18255316"/>
<evidence type="ECO:0008006" key="6">
    <source>
        <dbReference type="Google" id="ProtNLM"/>
    </source>
</evidence>
<feature type="chain" id="PRO_5013130461" description="Extracellular membrane protein CFEM domain-containing protein" evidence="3">
    <location>
        <begin position="16"/>
        <end position="294"/>
    </location>
</feature>
<dbReference type="Proteomes" id="UP000008066">
    <property type="component" value="Unassembled WGS sequence"/>
</dbReference>
<protein>
    <recommendedName>
        <fullName evidence="6">Extracellular membrane protein CFEM domain-containing protein</fullName>
    </recommendedName>
</protein>
<evidence type="ECO:0000313" key="4">
    <source>
        <dbReference type="EMBL" id="EGS22803.1"/>
    </source>
</evidence>
<dbReference type="EMBL" id="GL988039">
    <property type="protein sequence ID" value="EGS22803.1"/>
    <property type="molecule type" value="Genomic_DNA"/>
</dbReference>
<feature type="compositionally biased region" description="Low complexity" evidence="1">
    <location>
        <begin position="259"/>
        <end position="270"/>
    </location>
</feature>
<evidence type="ECO:0000256" key="1">
    <source>
        <dbReference type="SAM" id="MobiDB-lite"/>
    </source>
</evidence>
<keyword evidence="3" id="KW-0732">Signal</keyword>
<dbReference type="STRING" id="759272.G0S193"/>
<feature type="region of interest" description="Disordered" evidence="1">
    <location>
        <begin position="246"/>
        <end position="270"/>
    </location>
</feature>
<keyword evidence="2" id="KW-1133">Transmembrane helix</keyword>